<proteinExistence type="predicted"/>
<dbReference type="AlphaFoldDB" id="A0AA39FU14"/>
<dbReference type="InterPro" id="IPR050091">
    <property type="entry name" value="PKS_NRPS_Biosynth_Enz"/>
</dbReference>
<protein>
    <recommendedName>
        <fullName evidence="1">Beta-ketoacyl synthase-like N-terminal domain-containing protein</fullName>
    </recommendedName>
</protein>
<gene>
    <name evidence="2" type="ORF">PV328_000032</name>
</gene>
<dbReference type="EMBL" id="JAQQBS010000001">
    <property type="protein sequence ID" value="KAK0175830.1"/>
    <property type="molecule type" value="Genomic_DNA"/>
</dbReference>
<dbReference type="InterPro" id="IPR016039">
    <property type="entry name" value="Thiolase-like"/>
</dbReference>
<dbReference type="PANTHER" id="PTHR43775:SF23">
    <property type="entry name" value="FATTY ACID SYNTHASE 3"/>
    <property type="match status" value="1"/>
</dbReference>
<sequence>MVSEFNERHTSFNPCSQKSMDTVEDIVISGISGRFPESNNMRHLQENLFNKIDLITSDDRRWKLDHPEIPRRIGKINDINKFDTLFFGVHFKQAHTMDPMCRLLMEHAYEAIIDAGINPRQLRGTKTGVFIGACFSEAEKTWFYEKLQVHLIN</sequence>
<reference evidence="2" key="2">
    <citation type="submission" date="2023-03" db="EMBL/GenBank/DDBJ databases">
        <authorList>
            <person name="Inwood S.N."/>
            <person name="Skelly J.G."/>
            <person name="Guhlin J."/>
            <person name="Harrop T.W.R."/>
            <person name="Goldson S.G."/>
            <person name="Dearden P.K."/>
        </authorList>
    </citation>
    <scope>NUCLEOTIDE SEQUENCE</scope>
    <source>
        <strain evidence="2">Irish</strain>
        <tissue evidence="2">Whole body</tissue>
    </source>
</reference>
<evidence type="ECO:0000313" key="2">
    <source>
        <dbReference type="EMBL" id="KAK0175830.1"/>
    </source>
</evidence>
<dbReference type="Pfam" id="PF00109">
    <property type="entry name" value="ketoacyl-synt"/>
    <property type="match status" value="1"/>
</dbReference>
<dbReference type="Proteomes" id="UP001168990">
    <property type="component" value="Unassembled WGS sequence"/>
</dbReference>
<dbReference type="Gene3D" id="3.40.47.10">
    <property type="match status" value="1"/>
</dbReference>
<dbReference type="SUPFAM" id="SSF53901">
    <property type="entry name" value="Thiolase-like"/>
    <property type="match status" value="1"/>
</dbReference>
<name>A0AA39FU14_9HYME</name>
<evidence type="ECO:0000313" key="3">
    <source>
        <dbReference type="Proteomes" id="UP001168990"/>
    </source>
</evidence>
<accession>A0AA39FU14</accession>
<dbReference type="InterPro" id="IPR014030">
    <property type="entry name" value="Ketoacyl_synth_N"/>
</dbReference>
<dbReference type="PANTHER" id="PTHR43775">
    <property type="entry name" value="FATTY ACID SYNTHASE"/>
    <property type="match status" value="1"/>
</dbReference>
<feature type="domain" description="Beta-ketoacyl synthase-like N-terminal" evidence="1">
    <location>
        <begin position="24"/>
        <end position="145"/>
    </location>
</feature>
<dbReference type="GO" id="GO:0006633">
    <property type="term" value="P:fatty acid biosynthetic process"/>
    <property type="evidence" value="ECO:0007669"/>
    <property type="project" value="TreeGrafter"/>
</dbReference>
<evidence type="ECO:0000259" key="1">
    <source>
        <dbReference type="Pfam" id="PF00109"/>
    </source>
</evidence>
<reference evidence="2" key="1">
    <citation type="journal article" date="2023" name="bioRxiv">
        <title>Scaffold-level genome assemblies of two parasitoid biocontrol wasps reveal the parthenogenesis mechanism and an associated novel virus.</title>
        <authorList>
            <person name="Inwood S."/>
            <person name="Skelly J."/>
            <person name="Guhlin J."/>
            <person name="Harrop T."/>
            <person name="Goldson S."/>
            <person name="Dearden P."/>
        </authorList>
    </citation>
    <scope>NUCLEOTIDE SEQUENCE</scope>
    <source>
        <strain evidence="2">Irish</strain>
        <tissue evidence="2">Whole body</tissue>
    </source>
</reference>
<keyword evidence="3" id="KW-1185">Reference proteome</keyword>
<dbReference type="GO" id="GO:0004312">
    <property type="term" value="F:fatty acid synthase activity"/>
    <property type="evidence" value="ECO:0007669"/>
    <property type="project" value="TreeGrafter"/>
</dbReference>
<comment type="caution">
    <text evidence="2">The sequence shown here is derived from an EMBL/GenBank/DDBJ whole genome shotgun (WGS) entry which is preliminary data.</text>
</comment>
<organism evidence="2 3">
    <name type="scientific">Microctonus aethiopoides</name>
    <dbReference type="NCBI Taxonomy" id="144406"/>
    <lineage>
        <taxon>Eukaryota</taxon>
        <taxon>Metazoa</taxon>
        <taxon>Ecdysozoa</taxon>
        <taxon>Arthropoda</taxon>
        <taxon>Hexapoda</taxon>
        <taxon>Insecta</taxon>
        <taxon>Pterygota</taxon>
        <taxon>Neoptera</taxon>
        <taxon>Endopterygota</taxon>
        <taxon>Hymenoptera</taxon>
        <taxon>Apocrita</taxon>
        <taxon>Ichneumonoidea</taxon>
        <taxon>Braconidae</taxon>
        <taxon>Euphorinae</taxon>
        <taxon>Microctonus</taxon>
    </lineage>
</organism>